<feature type="domain" description="Lipid/polyisoprenoid-binding YceI-like" evidence="2">
    <location>
        <begin position="19"/>
        <end position="219"/>
    </location>
</feature>
<accession>A0A8J3X0N9</accession>
<dbReference type="Proteomes" id="UP000599074">
    <property type="component" value="Unassembled WGS sequence"/>
</dbReference>
<sequence length="237" mass="26173">MTASATRSWQGITIPAPGTYLLDQRHKRVGFLARHMMVTGVRGQFEEVNARIVVGEDPLQSSVRATMWAASINTQQPDRDAHVRSGDFLDVEKYPTLEYRSTGVKWLGSSDPIFQWARLKTHRPGYQGGAGNIPHQAANTLGRFILTGELTIKGITLPVDLHAQFGGTHRDPEGYDIFGFTATAEINREDYGLLWNVALETGGVLLAKTVRIEIAAEAYRQPLGAGLTGYVKEYPVY</sequence>
<dbReference type="SUPFAM" id="SSF101874">
    <property type="entry name" value="YceI-like"/>
    <property type="match status" value="1"/>
</dbReference>
<protein>
    <recommendedName>
        <fullName evidence="2">Lipid/polyisoprenoid-binding YceI-like domain-containing protein</fullName>
    </recommendedName>
</protein>
<comment type="similarity">
    <text evidence="1">Belongs to the UPF0312 family.</text>
</comment>
<dbReference type="InterPro" id="IPR007372">
    <property type="entry name" value="Lipid/polyisoprenoid-bd_YceI"/>
</dbReference>
<evidence type="ECO:0000313" key="3">
    <source>
        <dbReference type="EMBL" id="GII23512.1"/>
    </source>
</evidence>
<name>A0A8J3X0N9_9ACTN</name>
<dbReference type="PANTHER" id="PTHR34406:SF1">
    <property type="entry name" value="PROTEIN YCEI"/>
    <property type="match status" value="1"/>
</dbReference>
<evidence type="ECO:0000256" key="1">
    <source>
        <dbReference type="ARBA" id="ARBA00008812"/>
    </source>
</evidence>
<dbReference type="PANTHER" id="PTHR34406">
    <property type="entry name" value="PROTEIN YCEI"/>
    <property type="match status" value="1"/>
</dbReference>
<dbReference type="InterPro" id="IPR036761">
    <property type="entry name" value="TTHA0802/YceI-like_sf"/>
</dbReference>
<reference evidence="3" key="1">
    <citation type="submission" date="2021-01" db="EMBL/GenBank/DDBJ databases">
        <title>Whole genome shotgun sequence of Planosporangium mesophilum NBRC 109066.</title>
        <authorList>
            <person name="Komaki H."/>
            <person name="Tamura T."/>
        </authorList>
    </citation>
    <scope>NUCLEOTIDE SEQUENCE</scope>
    <source>
        <strain evidence="3">NBRC 109066</strain>
    </source>
</reference>
<comment type="caution">
    <text evidence="3">The sequence shown here is derived from an EMBL/GenBank/DDBJ whole genome shotgun (WGS) entry which is preliminary data.</text>
</comment>
<dbReference type="SMART" id="SM00867">
    <property type="entry name" value="YceI"/>
    <property type="match status" value="1"/>
</dbReference>
<evidence type="ECO:0000313" key="4">
    <source>
        <dbReference type="Proteomes" id="UP000599074"/>
    </source>
</evidence>
<dbReference type="RefSeq" id="WP_168116314.1">
    <property type="nucleotide sequence ID" value="NZ_BOON01000029.1"/>
</dbReference>
<gene>
    <name evidence="3" type="ORF">Pme01_31090</name>
</gene>
<dbReference type="Gene3D" id="2.40.128.110">
    <property type="entry name" value="Lipid/polyisoprenoid-binding, YceI-like"/>
    <property type="match status" value="1"/>
</dbReference>
<dbReference type="Pfam" id="PF04264">
    <property type="entry name" value="YceI"/>
    <property type="match status" value="1"/>
</dbReference>
<proteinExistence type="inferred from homology"/>
<keyword evidence="4" id="KW-1185">Reference proteome</keyword>
<dbReference type="EMBL" id="BOON01000029">
    <property type="protein sequence ID" value="GII23512.1"/>
    <property type="molecule type" value="Genomic_DNA"/>
</dbReference>
<organism evidence="3 4">
    <name type="scientific">Planosporangium mesophilum</name>
    <dbReference type="NCBI Taxonomy" id="689768"/>
    <lineage>
        <taxon>Bacteria</taxon>
        <taxon>Bacillati</taxon>
        <taxon>Actinomycetota</taxon>
        <taxon>Actinomycetes</taxon>
        <taxon>Micromonosporales</taxon>
        <taxon>Micromonosporaceae</taxon>
        <taxon>Planosporangium</taxon>
    </lineage>
</organism>
<evidence type="ECO:0000259" key="2">
    <source>
        <dbReference type="SMART" id="SM00867"/>
    </source>
</evidence>
<dbReference type="AlphaFoldDB" id="A0A8J3X0N9"/>